<dbReference type="NCBIfam" id="TIGR02606">
    <property type="entry name" value="antidote_CC2985"/>
    <property type="match status" value="1"/>
</dbReference>
<evidence type="ECO:0008006" key="4">
    <source>
        <dbReference type="Google" id="ProtNLM"/>
    </source>
</evidence>
<sequence>MEIMNISFTKKQEEYINEQVASGEYQNNSEVIRDALRLHNIYREKVIKDLRKEIERGWNGPDSQLSMSEIIASKRTYDQ</sequence>
<evidence type="ECO:0000313" key="3">
    <source>
        <dbReference type="EMBL" id="KKM88536.1"/>
    </source>
</evidence>
<proteinExistence type="inferred from homology"/>
<evidence type="ECO:0000256" key="2">
    <source>
        <dbReference type="ARBA" id="ARBA00022649"/>
    </source>
</evidence>
<gene>
    <name evidence="3" type="ORF">LCGC14_1257700</name>
</gene>
<evidence type="ECO:0000256" key="1">
    <source>
        <dbReference type="ARBA" id="ARBA00008580"/>
    </source>
</evidence>
<organism evidence="3">
    <name type="scientific">marine sediment metagenome</name>
    <dbReference type="NCBI Taxonomy" id="412755"/>
    <lineage>
        <taxon>unclassified sequences</taxon>
        <taxon>metagenomes</taxon>
        <taxon>ecological metagenomes</taxon>
    </lineage>
</organism>
<dbReference type="InterPro" id="IPR010985">
    <property type="entry name" value="Ribbon_hlx_hlx"/>
</dbReference>
<keyword evidence="2" id="KW-1277">Toxin-antitoxin system</keyword>
<reference evidence="3" key="1">
    <citation type="journal article" date="2015" name="Nature">
        <title>Complex archaea that bridge the gap between prokaryotes and eukaryotes.</title>
        <authorList>
            <person name="Spang A."/>
            <person name="Saw J.H."/>
            <person name="Jorgensen S.L."/>
            <person name="Zaremba-Niedzwiedzka K."/>
            <person name="Martijn J."/>
            <person name="Lind A.E."/>
            <person name="van Eijk R."/>
            <person name="Schleper C."/>
            <person name="Guy L."/>
            <person name="Ettema T.J."/>
        </authorList>
    </citation>
    <scope>NUCLEOTIDE SEQUENCE</scope>
</reference>
<comment type="similarity">
    <text evidence="1">Belongs to the ParD antitoxin family.</text>
</comment>
<dbReference type="EMBL" id="LAZR01006946">
    <property type="protein sequence ID" value="KKM88536.1"/>
    <property type="molecule type" value="Genomic_DNA"/>
</dbReference>
<dbReference type="SUPFAM" id="SSF47598">
    <property type="entry name" value="Ribbon-helix-helix"/>
    <property type="match status" value="1"/>
</dbReference>
<dbReference type="PANTHER" id="PTHR36582:SF2">
    <property type="entry name" value="ANTITOXIN PARD"/>
    <property type="match status" value="1"/>
</dbReference>
<accession>A0A0F9LMW8</accession>
<comment type="caution">
    <text evidence="3">The sequence shown here is derived from an EMBL/GenBank/DDBJ whole genome shotgun (WGS) entry which is preliminary data.</text>
</comment>
<protein>
    <recommendedName>
        <fullName evidence="4">Ribbon-helix-helix protein CopG domain-containing protein</fullName>
    </recommendedName>
</protein>
<dbReference type="Gene3D" id="6.10.10.120">
    <property type="entry name" value="Antitoxin ParD1-like"/>
    <property type="match status" value="1"/>
</dbReference>
<dbReference type="GO" id="GO:0006355">
    <property type="term" value="P:regulation of DNA-templated transcription"/>
    <property type="evidence" value="ECO:0007669"/>
    <property type="project" value="InterPro"/>
</dbReference>
<dbReference type="Pfam" id="PF03693">
    <property type="entry name" value="ParD_antitoxin"/>
    <property type="match status" value="1"/>
</dbReference>
<dbReference type="InterPro" id="IPR038296">
    <property type="entry name" value="ParD_sf"/>
</dbReference>
<dbReference type="PANTHER" id="PTHR36582">
    <property type="entry name" value="ANTITOXIN PARD"/>
    <property type="match status" value="1"/>
</dbReference>
<dbReference type="InterPro" id="IPR022789">
    <property type="entry name" value="ParD"/>
</dbReference>
<dbReference type="AlphaFoldDB" id="A0A0F9LMW8"/>
<dbReference type="CDD" id="cd22231">
    <property type="entry name" value="RHH_NikR_HicB-like"/>
    <property type="match status" value="1"/>
</dbReference>
<name>A0A0F9LMW8_9ZZZZ</name>